<evidence type="ECO:0000259" key="1">
    <source>
        <dbReference type="Pfam" id="PF22740"/>
    </source>
</evidence>
<dbReference type="Proteomes" id="UP000198727">
    <property type="component" value="Unassembled WGS sequence"/>
</dbReference>
<dbReference type="EMBL" id="FOWW01000003">
    <property type="protein sequence ID" value="SFP73187.1"/>
    <property type="molecule type" value="Genomic_DNA"/>
</dbReference>
<feature type="domain" description="RapZ C-terminal" evidence="1">
    <location>
        <begin position="1"/>
        <end position="39"/>
    </location>
</feature>
<dbReference type="AlphaFoldDB" id="A0A1I5SRP9"/>
<dbReference type="STRING" id="587909.SAMN05421810_103241"/>
<evidence type="ECO:0000313" key="2">
    <source>
        <dbReference type="EMBL" id="SFP73187.1"/>
    </source>
</evidence>
<dbReference type="Pfam" id="PF22740">
    <property type="entry name" value="PapZ_C"/>
    <property type="match status" value="1"/>
</dbReference>
<keyword evidence="3" id="KW-1185">Reference proteome</keyword>
<accession>A0A1I5SRP9</accession>
<evidence type="ECO:0000313" key="3">
    <source>
        <dbReference type="Proteomes" id="UP000198727"/>
    </source>
</evidence>
<reference evidence="3" key="1">
    <citation type="submission" date="2016-10" db="EMBL/GenBank/DDBJ databases">
        <authorList>
            <person name="Varghese N."/>
            <person name="Submissions S."/>
        </authorList>
    </citation>
    <scope>NUCLEOTIDE SEQUENCE [LARGE SCALE GENOMIC DNA]</scope>
    <source>
        <strain evidence="3">CGMCC 4.5579</strain>
    </source>
</reference>
<gene>
    <name evidence="2" type="ORF">SAMN05421810_103241</name>
</gene>
<sequence>MFDVTWLPNPFHHPNYKDLSGLDLPVQRYLLDQEDSELWLGGVVLTLRPHPRRCQRLDGPGRVSADRRLVRAHGER</sequence>
<proteinExistence type="predicted"/>
<organism evidence="2 3">
    <name type="scientific">Amycolatopsis arida</name>
    <dbReference type="NCBI Taxonomy" id="587909"/>
    <lineage>
        <taxon>Bacteria</taxon>
        <taxon>Bacillati</taxon>
        <taxon>Actinomycetota</taxon>
        <taxon>Actinomycetes</taxon>
        <taxon>Pseudonocardiales</taxon>
        <taxon>Pseudonocardiaceae</taxon>
        <taxon>Amycolatopsis</taxon>
    </lineage>
</organism>
<dbReference type="InterPro" id="IPR053931">
    <property type="entry name" value="RapZ_C"/>
</dbReference>
<protein>
    <submittedName>
        <fullName evidence="2">P-loop ATPase protein family protein</fullName>
    </submittedName>
</protein>
<name>A0A1I5SRP9_9PSEU</name>